<dbReference type="Proteomes" id="UP000005239">
    <property type="component" value="Unassembled WGS sequence"/>
</dbReference>
<accession>A0A2A6BHM3</accession>
<evidence type="ECO:0000313" key="3">
    <source>
        <dbReference type="Proteomes" id="UP000005239"/>
    </source>
</evidence>
<evidence type="ECO:0000313" key="2">
    <source>
        <dbReference type="EnsemblMetazoa" id="PPA42782.1"/>
    </source>
</evidence>
<name>A0A2A6BHM3_PRIPA</name>
<reference evidence="2" key="2">
    <citation type="submission" date="2022-06" db="UniProtKB">
        <authorList>
            <consortium name="EnsemblMetazoa"/>
        </authorList>
    </citation>
    <scope>IDENTIFICATION</scope>
    <source>
        <strain evidence="2">PS312</strain>
    </source>
</reference>
<proteinExistence type="predicted"/>
<reference evidence="3" key="1">
    <citation type="journal article" date="2008" name="Nat. Genet.">
        <title>The Pristionchus pacificus genome provides a unique perspective on nematode lifestyle and parasitism.</title>
        <authorList>
            <person name="Dieterich C."/>
            <person name="Clifton S.W."/>
            <person name="Schuster L.N."/>
            <person name="Chinwalla A."/>
            <person name="Delehaunty K."/>
            <person name="Dinkelacker I."/>
            <person name="Fulton L."/>
            <person name="Fulton R."/>
            <person name="Godfrey J."/>
            <person name="Minx P."/>
            <person name="Mitreva M."/>
            <person name="Roeseler W."/>
            <person name="Tian H."/>
            <person name="Witte H."/>
            <person name="Yang S.P."/>
            <person name="Wilson R.K."/>
            <person name="Sommer R.J."/>
        </authorList>
    </citation>
    <scope>NUCLEOTIDE SEQUENCE [LARGE SCALE GENOMIC DNA]</scope>
    <source>
        <strain evidence="3">PS312</strain>
    </source>
</reference>
<sequence length="606" mass="69564">MKSSTLHSSQSIKVKLSGQETKPRASDSTGFPWKVRLKFAKYGCCPPYEIAYRGPSSRIIVRDFRVHIRVYKRYQNVLTHAPRSSGQICDTTNEIDNRQKNYSQDSVIIEIEVSDDLIYLFEHRLKRCITDDSYPITRLYKPGEFMSGENPFHIYVIEHVPYACQHLEDLKKSAGRMNVVELHRFDECSVLNLLSGLQMEMLALTINDLSEELATVLLNVVKLLKVKQIMDVAQDLKSPIENLPLELASIKEGVPRTARAIMQSEEWERALSSFRTLSSSLPAFQVLSSLTPRTSGQICASANDIHARQKVPSFGIGKSNDAVTIVVEVNDEMICRFERRLKILMRSNSHPIKRFHISSGFKSGDMSYNTYIVENVPCFGQVMEILNKSCGTKKVEIYKYQYEEGTVLKLLEGMQFELLEFTIDEFSDENAAAILNIVKMHKIKGLSLTIGLPLMSKPENFLIELSTTVQSLRIRQEWDKRNHDLFFLGRFDFDWAPTILTMFSKQLDKFCIDNAYKRIKCIDTLKEKLPIVGKAVWFEATCTRGYYLRYREINDHSVKAYHFRQSSGYVSQICKFSVKHLSRKEEASDFLAINGFYSGFNVLMCC</sequence>
<keyword evidence="3" id="KW-1185">Reference proteome</keyword>
<feature type="compositionally biased region" description="Polar residues" evidence="1">
    <location>
        <begin position="1"/>
        <end position="12"/>
    </location>
</feature>
<protein>
    <submittedName>
        <fullName evidence="2">Uncharacterized protein</fullName>
    </submittedName>
</protein>
<dbReference type="AlphaFoldDB" id="A0A2A6BHM3"/>
<organism evidence="2 3">
    <name type="scientific">Pristionchus pacificus</name>
    <name type="common">Parasitic nematode worm</name>
    <dbReference type="NCBI Taxonomy" id="54126"/>
    <lineage>
        <taxon>Eukaryota</taxon>
        <taxon>Metazoa</taxon>
        <taxon>Ecdysozoa</taxon>
        <taxon>Nematoda</taxon>
        <taxon>Chromadorea</taxon>
        <taxon>Rhabditida</taxon>
        <taxon>Rhabditina</taxon>
        <taxon>Diplogasteromorpha</taxon>
        <taxon>Diplogasteroidea</taxon>
        <taxon>Neodiplogasteridae</taxon>
        <taxon>Pristionchus</taxon>
    </lineage>
</organism>
<dbReference type="EnsemblMetazoa" id="PPA42782.1">
    <property type="protein sequence ID" value="PPA42782.1"/>
    <property type="gene ID" value="WBGene00281151"/>
</dbReference>
<feature type="region of interest" description="Disordered" evidence="1">
    <location>
        <begin position="1"/>
        <end position="28"/>
    </location>
</feature>
<evidence type="ECO:0000256" key="1">
    <source>
        <dbReference type="SAM" id="MobiDB-lite"/>
    </source>
</evidence>
<gene>
    <name evidence="2" type="primary">WBGene00281151</name>
</gene>
<accession>A0A8R1Z334</accession>